<sequence length="205" mass="22850">MEIAVTESSSFFELPETWQVVIPTDDDSITRRRRALAPIQMLTDLERTKSSLDGDFWDDYDLFRIALSVIDQVALAMGLSAGRTWDEILDHASDQAARQCPDANAREWAKVGERVVVSLVTTNVEIVRHLVHTVDGPVWRQQRFRLLYLHPTGADGLEHLRASEQAINIFVEALDLDIEAAQIANEAVVSVVVAERLSGCARVGV</sequence>
<reference evidence="1 2" key="1">
    <citation type="submission" date="2020-04" db="EMBL/GenBank/DDBJ databases">
        <title>MicrobeNet Type strains.</title>
        <authorList>
            <person name="Nicholson A.C."/>
        </authorList>
    </citation>
    <scope>NUCLEOTIDE SEQUENCE [LARGE SCALE GENOMIC DNA]</scope>
    <source>
        <strain evidence="1 2">DSM 44956</strain>
    </source>
</reference>
<gene>
    <name evidence="1" type="ORF">HGB38_34805</name>
</gene>
<comment type="caution">
    <text evidence="1">The sequence shown here is derived from an EMBL/GenBank/DDBJ whole genome shotgun (WGS) entry which is preliminary data.</text>
</comment>
<dbReference type="EMBL" id="JAAXOS010000030">
    <property type="protein sequence ID" value="NKY31325.1"/>
    <property type="molecule type" value="Genomic_DNA"/>
</dbReference>
<dbReference type="AlphaFoldDB" id="A0A7X6LBQ3"/>
<organism evidence="1 2">
    <name type="scientific">Nocardia gamkensis</name>
    <dbReference type="NCBI Taxonomy" id="352869"/>
    <lineage>
        <taxon>Bacteria</taxon>
        <taxon>Bacillati</taxon>
        <taxon>Actinomycetota</taxon>
        <taxon>Actinomycetes</taxon>
        <taxon>Mycobacteriales</taxon>
        <taxon>Nocardiaceae</taxon>
        <taxon>Nocardia</taxon>
    </lineage>
</organism>
<dbReference type="RefSeq" id="WP_062977627.1">
    <property type="nucleotide sequence ID" value="NZ_JAAXOS010000030.1"/>
</dbReference>
<protein>
    <submittedName>
        <fullName evidence="1">Uncharacterized protein</fullName>
    </submittedName>
</protein>
<evidence type="ECO:0000313" key="1">
    <source>
        <dbReference type="EMBL" id="NKY31325.1"/>
    </source>
</evidence>
<keyword evidence="2" id="KW-1185">Reference proteome</keyword>
<dbReference type="Proteomes" id="UP000540698">
    <property type="component" value="Unassembled WGS sequence"/>
</dbReference>
<evidence type="ECO:0000313" key="2">
    <source>
        <dbReference type="Proteomes" id="UP000540698"/>
    </source>
</evidence>
<proteinExistence type="predicted"/>
<name>A0A7X6LBQ3_9NOCA</name>
<accession>A0A7X6LBQ3</accession>